<feature type="modified residue" description="4-aspartylphosphate" evidence="12">
    <location>
        <position position="1147"/>
    </location>
</feature>
<dbReference type="SUPFAM" id="SSF46689">
    <property type="entry name" value="Homeodomain-like"/>
    <property type="match status" value="1"/>
</dbReference>
<accession>A0AAE3MD36</accession>
<keyword evidence="5" id="KW-0547">Nucleotide-binding</keyword>
<dbReference type="InterPro" id="IPR009057">
    <property type="entry name" value="Homeodomain-like_sf"/>
</dbReference>
<evidence type="ECO:0000256" key="6">
    <source>
        <dbReference type="ARBA" id="ARBA00022777"/>
    </source>
</evidence>
<keyword evidence="7" id="KW-0067">ATP-binding</keyword>
<dbReference type="PROSITE" id="PS01124">
    <property type="entry name" value="HTH_ARAC_FAMILY_2"/>
    <property type="match status" value="1"/>
</dbReference>
<organism evidence="17 18">
    <name type="scientific">Plebeiibacterium marinum</name>
    <dbReference type="NCBI Taxonomy" id="2992111"/>
    <lineage>
        <taxon>Bacteria</taxon>
        <taxon>Pseudomonadati</taxon>
        <taxon>Bacteroidota</taxon>
        <taxon>Bacteroidia</taxon>
        <taxon>Marinilabiliales</taxon>
        <taxon>Marinilabiliaceae</taxon>
        <taxon>Plebeiibacterium</taxon>
    </lineage>
</organism>
<keyword evidence="6" id="KW-0418">Kinase</keyword>
<keyword evidence="8" id="KW-0902">Two-component regulatory system</keyword>
<evidence type="ECO:0000256" key="12">
    <source>
        <dbReference type="PROSITE-ProRule" id="PRU00169"/>
    </source>
</evidence>
<evidence type="ECO:0000256" key="1">
    <source>
        <dbReference type="ARBA" id="ARBA00000085"/>
    </source>
</evidence>
<evidence type="ECO:0000256" key="10">
    <source>
        <dbReference type="ARBA" id="ARBA00023125"/>
    </source>
</evidence>
<dbReference type="Gene3D" id="2.130.10.10">
    <property type="entry name" value="YVTN repeat-like/Quinoprotein amine dehydrogenase"/>
    <property type="match status" value="2"/>
</dbReference>
<dbReference type="InterPro" id="IPR001789">
    <property type="entry name" value="Sig_transdc_resp-reg_receiver"/>
</dbReference>
<evidence type="ECO:0000313" key="18">
    <source>
        <dbReference type="Proteomes" id="UP001207408"/>
    </source>
</evidence>
<feature type="domain" description="HTH araC/xylS-type" evidence="14">
    <location>
        <begin position="1246"/>
        <end position="1346"/>
    </location>
</feature>
<dbReference type="PROSITE" id="PS00041">
    <property type="entry name" value="HTH_ARAC_FAMILY_1"/>
    <property type="match status" value="1"/>
</dbReference>
<dbReference type="Pfam" id="PF07494">
    <property type="entry name" value="Reg_prop"/>
    <property type="match status" value="3"/>
</dbReference>
<dbReference type="SMART" id="SM00448">
    <property type="entry name" value="REC"/>
    <property type="match status" value="1"/>
</dbReference>
<evidence type="ECO:0000313" key="17">
    <source>
        <dbReference type="EMBL" id="MCW3805362.1"/>
    </source>
</evidence>
<dbReference type="SMART" id="SM00342">
    <property type="entry name" value="HTH_ARAC"/>
    <property type="match status" value="1"/>
</dbReference>
<dbReference type="Proteomes" id="UP001207408">
    <property type="component" value="Unassembled WGS sequence"/>
</dbReference>
<keyword evidence="13" id="KW-0812">Transmembrane</keyword>
<keyword evidence="13" id="KW-0472">Membrane</keyword>
<evidence type="ECO:0000259" key="14">
    <source>
        <dbReference type="PROSITE" id="PS01124"/>
    </source>
</evidence>
<evidence type="ECO:0000256" key="5">
    <source>
        <dbReference type="ARBA" id="ARBA00022741"/>
    </source>
</evidence>
<comment type="caution">
    <text evidence="17">The sequence shown here is derived from an EMBL/GenBank/DDBJ whole genome shotgun (WGS) entry which is preliminary data.</text>
</comment>
<dbReference type="GO" id="GO:0000155">
    <property type="term" value="F:phosphorelay sensor kinase activity"/>
    <property type="evidence" value="ECO:0007669"/>
    <property type="project" value="InterPro"/>
</dbReference>
<feature type="domain" description="Response regulatory" evidence="16">
    <location>
        <begin position="1099"/>
        <end position="1214"/>
    </location>
</feature>
<dbReference type="InterPro" id="IPR018060">
    <property type="entry name" value="HTH_AraC"/>
</dbReference>
<dbReference type="RefSeq" id="WP_301198733.1">
    <property type="nucleotide sequence ID" value="NZ_JAPDPI010000010.1"/>
</dbReference>
<protein>
    <recommendedName>
        <fullName evidence="2">histidine kinase</fullName>
        <ecNumber evidence="2">2.7.13.3</ecNumber>
    </recommendedName>
</protein>
<evidence type="ECO:0000256" key="11">
    <source>
        <dbReference type="ARBA" id="ARBA00023163"/>
    </source>
</evidence>
<comment type="catalytic activity">
    <reaction evidence="1">
        <text>ATP + protein L-histidine = ADP + protein N-phospho-L-histidine.</text>
        <dbReference type="EC" id="2.7.13.3"/>
    </reaction>
</comment>
<dbReference type="InterPro" id="IPR011123">
    <property type="entry name" value="Y_Y_Y"/>
</dbReference>
<evidence type="ECO:0000256" key="4">
    <source>
        <dbReference type="ARBA" id="ARBA00022679"/>
    </source>
</evidence>
<dbReference type="SUPFAM" id="SSF63829">
    <property type="entry name" value="Calcium-dependent phosphotriesterase"/>
    <property type="match status" value="3"/>
</dbReference>
<reference evidence="17" key="1">
    <citation type="submission" date="2022-10" db="EMBL/GenBank/DDBJ databases">
        <authorList>
            <person name="Yu W.X."/>
        </authorList>
    </citation>
    <scope>NUCLEOTIDE SEQUENCE</scope>
    <source>
        <strain evidence="17">D04</strain>
    </source>
</reference>
<keyword evidence="18" id="KW-1185">Reference proteome</keyword>
<dbReference type="InterPro" id="IPR036097">
    <property type="entry name" value="HisK_dim/P_sf"/>
</dbReference>
<evidence type="ECO:0000256" key="7">
    <source>
        <dbReference type="ARBA" id="ARBA00022840"/>
    </source>
</evidence>
<keyword evidence="9" id="KW-0805">Transcription regulation</keyword>
<dbReference type="SMART" id="SM00387">
    <property type="entry name" value="HATPase_c"/>
    <property type="match status" value="1"/>
</dbReference>
<dbReference type="CDD" id="cd00156">
    <property type="entry name" value="REC"/>
    <property type="match status" value="1"/>
</dbReference>
<name>A0AAE3MD36_9BACT</name>
<evidence type="ECO:0000259" key="15">
    <source>
        <dbReference type="PROSITE" id="PS50109"/>
    </source>
</evidence>
<dbReference type="InterPro" id="IPR003594">
    <property type="entry name" value="HATPase_dom"/>
</dbReference>
<dbReference type="InterPro" id="IPR011110">
    <property type="entry name" value="Reg_prop"/>
</dbReference>
<dbReference type="SUPFAM" id="SSF52172">
    <property type="entry name" value="CheY-like"/>
    <property type="match status" value="1"/>
</dbReference>
<dbReference type="GO" id="GO:0003700">
    <property type="term" value="F:DNA-binding transcription factor activity"/>
    <property type="evidence" value="ECO:0007669"/>
    <property type="project" value="InterPro"/>
</dbReference>
<dbReference type="Gene3D" id="3.40.50.2300">
    <property type="match status" value="1"/>
</dbReference>
<dbReference type="Pfam" id="PF12833">
    <property type="entry name" value="HTH_18"/>
    <property type="match status" value="1"/>
</dbReference>
<dbReference type="Pfam" id="PF00512">
    <property type="entry name" value="HisKA"/>
    <property type="match status" value="1"/>
</dbReference>
<dbReference type="InterPro" id="IPR003661">
    <property type="entry name" value="HisK_dim/P_dom"/>
</dbReference>
<dbReference type="CDD" id="cd00082">
    <property type="entry name" value="HisKA"/>
    <property type="match status" value="1"/>
</dbReference>
<dbReference type="PANTHER" id="PTHR43547:SF2">
    <property type="entry name" value="HYBRID SIGNAL TRANSDUCTION HISTIDINE KINASE C"/>
    <property type="match status" value="1"/>
</dbReference>
<feature type="transmembrane region" description="Helical" evidence="13">
    <location>
        <begin position="785"/>
        <end position="802"/>
    </location>
</feature>
<dbReference type="SUPFAM" id="SSF47384">
    <property type="entry name" value="Homodimeric domain of signal transducing histidine kinase"/>
    <property type="match status" value="1"/>
</dbReference>
<dbReference type="PRINTS" id="PR00344">
    <property type="entry name" value="BCTRLSENSOR"/>
</dbReference>
<evidence type="ECO:0000256" key="2">
    <source>
        <dbReference type="ARBA" id="ARBA00012438"/>
    </source>
</evidence>
<feature type="domain" description="Histidine kinase" evidence="15">
    <location>
        <begin position="839"/>
        <end position="1052"/>
    </location>
</feature>
<proteinExistence type="predicted"/>
<dbReference type="InterPro" id="IPR011006">
    <property type="entry name" value="CheY-like_superfamily"/>
</dbReference>
<keyword evidence="13" id="KW-1133">Transmembrane helix</keyword>
<dbReference type="Gene3D" id="1.10.287.130">
    <property type="match status" value="1"/>
</dbReference>
<keyword evidence="10" id="KW-0238">DNA-binding</keyword>
<dbReference type="Gene3D" id="1.10.10.60">
    <property type="entry name" value="Homeodomain-like"/>
    <property type="match status" value="2"/>
</dbReference>
<dbReference type="Pfam" id="PF02518">
    <property type="entry name" value="HATPase_c"/>
    <property type="match status" value="1"/>
</dbReference>
<evidence type="ECO:0000256" key="9">
    <source>
        <dbReference type="ARBA" id="ARBA00023015"/>
    </source>
</evidence>
<dbReference type="InterPro" id="IPR018062">
    <property type="entry name" value="HTH_AraC-typ_CS"/>
</dbReference>
<dbReference type="PROSITE" id="PS50109">
    <property type="entry name" value="HIS_KIN"/>
    <property type="match status" value="1"/>
</dbReference>
<dbReference type="FunFam" id="3.30.565.10:FF:000037">
    <property type="entry name" value="Hybrid sensor histidine kinase/response regulator"/>
    <property type="match status" value="1"/>
</dbReference>
<dbReference type="SUPFAM" id="SSF55874">
    <property type="entry name" value="ATPase domain of HSP90 chaperone/DNA topoisomerase II/histidine kinase"/>
    <property type="match status" value="1"/>
</dbReference>
<dbReference type="InterPro" id="IPR036890">
    <property type="entry name" value="HATPase_C_sf"/>
</dbReference>
<dbReference type="Pfam" id="PF07495">
    <property type="entry name" value="Y_Y_Y"/>
    <property type="match status" value="1"/>
</dbReference>
<evidence type="ECO:0000259" key="16">
    <source>
        <dbReference type="PROSITE" id="PS50110"/>
    </source>
</evidence>
<dbReference type="GO" id="GO:0043565">
    <property type="term" value="F:sequence-specific DNA binding"/>
    <property type="evidence" value="ECO:0007669"/>
    <property type="project" value="InterPro"/>
</dbReference>
<keyword evidence="11" id="KW-0804">Transcription</keyword>
<dbReference type="InterPro" id="IPR004358">
    <property type="entry name" value="Sig_transdc_His_kin-like_C"/>
</dbReference>
<dbReference type="InterPro" id="IPR013783">
    <property type="entry name" value="Ig-like_fold"/>
</dbReference>
<dbReference type="Gene3D" id="3.30.565.10">
    <property type="entry name" value="Histidine kinase-like ATPase, C-terminal domain"/>
    <property type="match status" value="1"/>
</dbReference>
<dbReference type="EMBL" id="JAPDPI010000010">
    <property type="protein sequence ID" value="MCW3805362.1"/>
    <property type="molecule type" value="Genomic_DNA"/>
</dbReference>
<evidence type="ECO:0000256" key="8">
    <source>
        <dbReference type="ARBA" id="ARBA00023012"/>
    </source>
</evidence>
<keyword evidence="3 12" id="KW-0597">Phosphoprotein</keyword>
<dbReference type="Gene3D" id="2.60.40.10">
    <property type="entry name" value="Immunoglobulins"/>
    <property type="match status" value="1"/>
</dbReference>
<keyword evidence="4" id="KW-0808">Transferase</keyword>
<sequence>MSNYSFRTMFLIIWLSTVSIFLYASEIDYHAKELTIEDGLLSSLVNKIYQDKHGYIWIGTENGLSKYDGIHFNNYQYRPHDNNCLSSSIIYDIIQDADLNLYIGTVNGLNKIEADGGKIIFMPLIYNGQELEVVVNKLLIDDWNNLWIGTNKGLFIYNLNKGSFEDDLFNRDINFEVKDLCIDKYKNIWLTGREGVYKIAFEDSITTANVHNYSEINHSSYINCIKEITSGIWVSSTNANYFLPYQDDKVYEVSIVEKQSKEMLSDIKTVFADDKNLLWVGSGAGLYYFDDINQILRGNKQGEILLEVERYKDYCCIDDIFADRNNNIWVSSGKVGVKLLYQSSINSFKIYNDLFGDSLSKFYTSISVGNQKDLYAGSGGDGLYYFNNEMQTYSRLNFDIPAFKGVDIVITSTCMDASNNLWFGTYNKSLFSYDQENGLVDYSDIISVGNQNSTFPISAIVEYGDKLLVGSNGNGLYVYDKIKGKITNFNIENSNLSSNHITCLYIDKNNRIWIGTYWGLNLIDIRTERCRKFLYSEHNNASISNNIINSINEDQNGNLWICTRYGLNKFNEDFTFETIDNNYGLPSNYVCSIVEGYNQEVWIATKKGLCAMNLHDYSIKSYKQYDSKTIIEFDENVWNKDGEGNIYLGSNIGIIQFAPSAIKDFVQKYDIVMTDVKLLNKSIFNSNLIEKSLTKDKNSLKINHAQNVITFEYTALNFIDPEHDEFLYKLEGFDNEWQKVGNKRSATYTNLGSGNYEFKVKLAKQSDSKEVSIDVKILPPLWQKWYAYMLYTLILFLLLWIFKRYSIIKIKLKNELVTKEIKRQKDKEINEMKYRFFTNVSHEFRTPLTLIIGPLEKLKTENKSNPLYDIILKNANRMQRLVNQLLEFRMIESEVLKLNLRNGDIIKAIHEIYDVFSYLAEEKNIQFSIESTSGSYIMAFDYDKIEKILYNLISNAFKNTESGGKINVLVKHSSNNIQIIIEDSGVGISKEELPNIFDLFYSSATHKISKSKGGGVGLSLTKKLVDLQGGTIEVSSKLNEGTKFVVTLPQRVVLEQDEKDELEVSVSKSIENYLKEDFNDLGIQDTISGKESLNEFHGTVLIIEDNDEIRMFLNSLLSSKYQIIEASNGKEGLISVKKYKPNLVIADIMMPLMNGIDFCKRIKKDSSIDFIPVIIITAYDEKKFVMDALNSGAIDFIEKPFDPHILLTKVENIISGQQKLNEKFEKRNLVQPSIVTASTKDEDFLKKAIHFIEDNLIDDKISVELLAQKIGVTQISLYRKIKKYAGMTPIEFIKVIKVKKAAEFLKNDPGLTINEVSYMVGFNDIQYFRRCFKKEFGVNPSEYKRK</sequence>
<evidence type="ECO:0000256" key="3">
    <source>
        <dbReference type="ARBA" id="ARBA00022553"/>
    </source>
</evidence>
<dbReference type="GO" id="GO:0005524">
    <property type="term" value="F:ATP binding"/>
    <property type="evidence" value="ECO:0007669"/>
    <property type="project" value="UniProtKB-KW"/>
</dbReference>
<gene>
    <name evidence="17" type="ORF">OM074_06965</name>
</gene>
<dbReference type="InterPro" id="IPR015943">
    <property type="entry name" value="WD40/YVTN_repeat-like_dom_sf"/>
</dbReference>
<dbReference type="EC" id="2.7.13.3" evidence="2"/>
<dbReference type="PANTHER" id="PTHR43547">
    <property type="entry name" value="TWO-COMPONENT HISTIDINE KINASE"/>
    <property type="match status" value="1"/>
</dbReference>
<dbReference type="SMART" id="SM00388">
    <property type="entry name" value="HisKA"/>
    <property type="match status" value="1"/>
</dbReference>
<dbReference type="InterPro" id="IPR005467">
    <property type="entry name" value="His_kinase_dom"/>
</dbReference>
<dbReference type="PROSITE" id="PS50110">
    <property type="entry name" value="RESPONSE_REGULATORY"/>
    <property type="match status" value="1"/>
</dbReference>
<dbReference type="Pfam" id="PF00072">
    <property type="entry name" value="Response_reg"/>
    <property type="match status" value="1"/>
</dbReference>
<evidence type="ECO:0000256" key="13">
    <source>
        <dbReference type="SAM" id="Phobius"/>
    </source>
</evidence>